<evidence type="ECO:0000313" key="3">
    <source>
        <dbReference type="EMBL" id="MBB4100094.1"/>
    </source>
</evidence>
<accession>A0A7W6JV24</accession>
<feature type="compositionally biased region" description="Low complexity" evidence="1">
    <location>
        <begin position="1"/>
        <end position="31"/>
    </location>
</feature>
<evidence type="ECO:0000313" key="4">
    <source>
        <dbReference type="Proteomes" id="UP000557392"/>
    </source>
</evidence>
<feature type="domain" description="Phasin" evidence="2">
    <location>
        <begin position="149"/>
        <end position="248"/>
    </location>
</feature>
<organism evidence="3 4">
    <name type="scientific">Sphingomonas kyeonggiensis</name>
    <dbReference type="NCBI Taxonomy" id="1268553"/>
    <lineage>
        <taxon>Bacteria</taxon>
        <taxon>Pseudomonadati</taxon>
        <taxon>Pseudomonadota</taxon>
        <taxon>Alphaproteobacteria</taxon>
        <taxon>Sphingomonadales</taxon>
        <taxon>Sphingomonadaceae</taxon>
        <taxon>Sphingomonas</taxon>
    </lineage>
</organism>
<dbReference type="NCBIfam" id="TIGR01841">
    <property type="entry name" value="phasin"/>
    <property type="match status" value="1"/>
</dbReference>
<keyword evidence="4" id="KW-1185">Reference proteome</keyword>
<dbReference type="AlphaFoldDB" id="A0A7W6JV24"/>
<name>A0A7W6JV24_9SPHN</name>
<sequence length="259" mass="27078">MATKGPKTGAPKPAAPKPAARAKAAPKVAVPEAEKPEPVKTAETVIEKTVEAPVVAEPVPVLEAAPQEVIETVEAVVEPVIEAAAETAPTAAEVVEETLAAPAVKETVKMATTFDNSTIENATNKAQALFGEWNERTKAAVEKSTKLVEEANDFAKGNVEALVESGRIAAKGFEGLGQDAAEYSRKSFESATAALKNLATVKSPADFFRLQSDYFRGAFDSYVAEASKNTEALIKLASDAAQPLSNRVAVAAEKAKTVA</sequence>
<dbReference type="InterPro" id="IPR010127">
    <property type="entry name" value="Phasin_subfam-1"/>
</dbReference>
<gene>
    <name evidence="3" type="ORF">GGR46_003666</name>
</gene>
<dbReference type="RefSeq" id="WP_183999424.1">
    <property type="nucleotide sequence ID" value="NZ_JACIEH010000003.1"/>
</dbReference>
<dbReference type="EMBL" id="JACIEH010000003">
    <property type="protein sequence ID" value="MBB4100094.1"/>
    <property type="molecule type" value="Genomic_DNA"/>
</dbReference>
<reference evidence="3 4" key="1">
    <citation type="submission" date="2020-08" db="EMBL/GenBank/DDBJ databases">
        <title>Genomic Encyclopedia of Type Strains, Phase IV (KMG-IV): sequencing the most valuable type-strain genomes for metagenomic binning, comparative biology and taxonomic classification.</title>
        <authorList>
            <person name="Goeker M."/>
        </authorList>
    </citation>
    <scope>NUCLEOTIDE SEQUENCE [LARGE SCALE GENOMIC DNA]</scope>
    <source>
        <strain evidence="3 4">DSM 101806</strain>
    </source>
</reference>
<proteinExistence type="predicted"/>
<dbReference type="Proteomes" id="UP000557392">
    <property type="component" value="Unassembled WGS sequence"/>
</dbReference>
<protein>
    <submittedName>
        <fullName evidence="3">Phasin family protein</fullName>
    </submittedName>
</protein>
<comment type="caution">
    <text evidence="3">The sequence shown here is derived from an EMBL/GenBank/DDBJ whole genome shotgun (WGS) entry which is preliminary data.</text>
</comment>
<dbReference type="InterPro" id="IPR018968">
    <property type="entry name" value="Phasin"/>
</dbReference>
<dbReference type="Pfam" id="PF09361">
    <property type="entry name" value="Phasin_2"/>
    <property type="match status" value="1"/>
</dbReference>
<feature type="compositionally biased region" description="Basic and acidic residues" evidence="1">
    <location>
        <begin position="32"/>
        <end position="41"/>
    </location>
</feature>
<feature type="region of interest" description="Disordered" evidence="1">
    <location>
        <begin position="1"/>
        <end position="41"/>
    </location>
</feature>
<evidence type="ECO:0000259" key="2">
    <source>
        <dbReference type="Pfam" id="PF09361"/>
    </source>
</evidence>
<evidence type="ECO:0000256" key="1">
    <source>
        <dbReference type="SAM" id="MobiDB-lite"/>
    </source>
</evidence>